<organism evidence="10 11">
    <name type="scientific">Candidatus Sulfomarinibacter kjeldsenii</name>
    <dbReference type="NCBI Taxonomy" id="2885994"/>
    <lineage>
        <taxon>Bacteria</taxon>
        <taxon>Pseudomonadati</taxon>
        <taxon>Acidobacteriota</taxon>
        <taxon>Thermoanaerobaculia</taxon>
        <taxon>Thermoanaerobaculales</taxon>
        <taxon>Candidatus Sulfomarinibacteraceae</taxon>
        <taxon>Candidatus Sulfomarinibacter</taxon>
    </lineage>
</organism>
<evidence type="ECO:0000256" key="7">
    <source>
        <dbReference type="ARBA" id="ARBA00049556"/>
    </source>
</evidence>
<keyword evidence="5" id="KW-0520">NAD</keyword>
<reference evidence="10 11" key="1">
    <citation type="submission" date="2020-08" db="EMBL/GenBank/DDBJ databases">
        <title>Acidobacteriota in marine sediments use diverse sulfur dissimilation pathways.</title>
        <authorList>
            <person name="Wasmund K."/>
        </authorList>
    </citation>
    <scope>NUCLEOTIDE SEQUENCE [LARGE SCALE GENOMIC DNA]</scope>
    <source>
        <strain evidence="10">MAG AM3-A</strain>
    </source>
</reference>
<comment type="pathway">
    <text evidence="1">Lipid metabolism; fatty acid beta-oxidation.</text>
</comment>
<dbReference type="AlphaFoldDB" id="A0A8J7C3Y2"/>
<gene>
    <name evidence="10" type="ORF">IFJ97_00280</name>
</gene>
<keyword evidence="4" id="KW-0560">Oxidoreductase</keyword>
<dbReference type="CDD" id="cd06558">
    <property type="entry name" value="crotonase-like"/>
    <property type="match status" value="1"/>
</dbReference>
<dbReference type="InterPro" id="IPR006176">
    <property type="entry name" value="3-OHacyl-CoA_DH_NAD-bd"/>
</dbReference>
<proteinExistence type="predicted"/>
<comment type="caution">
    <text evidence="10">The sequence shown here is derived from an EMBL/GenBank/DDBJ whole genome shotgun (WGS) entry which is preliminary data.</text>
</comment>
<feature type="domain" description="3-hydroxyacyl-CoA dehydrogenase C-terminal" evidence="8">
    <location>
        <begin position="208"/>
        <end position="303"/>
    </location>
</feature>
<keyword evidence="6" id="KW-0443">Lipid metabolism</keyword>
<evidence type="ECO:0000256" key="6">
    <source>
        <dbReference type="ARBA" id="ARBA00023098"/>
    </source>
</evidence>
<dbReference type="SUPFAM" id="SSF48179">
    <property type="entry name" value="6-phosphogluconate dehydrogenase C-terminal domain-like"/>
    <property type="match status" value="2"/>
</dbReference>
<dbReference type="PANTHER" id="PTHR48075">
    <property type="entry name" value="3-HYDROXYACYL-COA DEHYDROGENASE FAMILY PROTEIN"/>
    <property type="match status" value="1"/>
</dbReference>
<dbReference type="SUPFAM" id="SSF52096">
    <property type="entry name" value="ClpP/crotonase"/>
    <property type="match status" value="1"/>
</dbReference>
<dbReference type="UniPathway" id="UPA00659"/>
<dbReference type="Gene3D" id="3.40.50.720">
    <property type="entry name" value="NAD(P)-binding Rossmann-like Domain"/>
    <property type="match status" value="1"/>
</dbReference>
<dbReference type="InterPro" id="IPR001753">
    <property type="entry name" value="Enoyl-CoA_hydra/iso"/>
</dbReference>
<evidence type="ECO:0008006" key="12">
    <source>
        <dbReference type="Google" id="ProtNLM"/>
    </source>
</evidence>
<dbReference type="InterPro" id="IPR029045">
    <property type="entry name" value="ClpP/crotonase-like_dom_sf"/>
</dbReference>
<dbReference type="Gene3D" id="1.10.1040.50">
    <property type="match status" value="1"/>
</dbReference>
<evidence type="ECO:0000259" key="9">
    <source>
        <dbReference type="Pfam" id="PF02737"/>
    </source>
</evidence>
<sequence>MGTDIQRAAVLGAGVMGSGIAAHLANAGIPVVLLDIVPPELTEEDEKKGLTKDDPRFRNRFSAAGLEGIKKSKPAALYSKRFLPLIEIGNFEDDWDRLAECDWIVEVVVERLDIKQKVFARVDEVRKPGSIISSNTSGLSIAGMTEGRSEDFQEHFLVTHFFNPVRYMRLLELVAGEKTKPEILDFFTNFGRFRLGKGIVFGKDTPNFIGNRIGTFGMAATINAMVEMGYQVDEVDAITGPAMGHPGSASFGTADLVGIDVLAHVVNTIYEGCPDDPQREIFKVPEFVAEMIKAGSLGRKTKTKGGFYRIQKEDDGTKTKLVIDWKTGDYRPKVRPDIPSLKQAKKTHDVKQRLQDVVFADDRAGEFAWRLIRDTLAYSSDRLGEISDSIVDIDNALRWGYNWDLGPFETWDVLGVKKVIEKMEADGVKPASWVTDMLEAGNESFYIESATGRQYFDPDSKGYLDEPRPESFLFFSELKRDEKKVIYSNRGASLVDLGDGIACVEFHSALQPRMNPIDEYIIEVMAKGVEIGERDFRGLVIHHQGENFSVGANLLAVLEGIQANQWAGIDEMIRVFQGMTTGLRKAKIPVITAPFAYTFGGGCEITMGGDRVCAAAETYIGLVEIGVGVIPAGGGCYFMLERVLEGVDEPVLSNLPFIRTAFENIGMAKVATSGEEGRDRKYLRPFDKVEINRDQQLWTAKRMAMAMADEGYTPPMTKSLHLPGKEGLATLEMMLHNMKLTHWISSHDEKIARHLGRILTGGDTTINDTVDQQTILDLEREAFLSLCGEPKTQDRIAYMLVNNKPLRN</sequence>
<name>A0A8J7C3Y2_9BACT</name>
<dbReference type="InterPro" id="IPR036291">
    <property type="entry name" value="NAD(P)-bd_dom_sf"/>
</dbReference>
<accession>A0A8J7C3Y2</accession>
<dbReference type="Gene3D" id="3.90.226.10">
    <property type="entry name" value="2-enoyl-CoA Hydratase, Chain A, domain 1"/>
    <property type="match status" value="1"/>
</dbReference>
<protein>
    <recommendedName>
        <fullName evidence="12">3-hydroxyacyl-CoA dehydrogenase</fullName>
    </recommendedName>
</protein>
<feature type="domain" description="3-hydroxyacyl-CoA dehydrogenase NAD binding" evidence="9">
    <location>
        <begin position="8"/>
        <end position="203"/>
    </location>
</feature>
<keyword evidence="3" id="KW-0442">Lipid degradation</keyword>
<dbReference type="InterPro" id="IPR008927">
    <property type="entry name" value="6-PGluconate_DH-like_C_sf"/>
</dbReference>
<dbReference type="GO" id="GO:0003857">
    <property type="term" value="F:(3S)-3-hydroxyacyl-CoA dehydrogenase (NAD+) activity"/>
    <property type="evidence" value="ECO:0007669"/>
    <property type="project" value="UniProtKB-EC"/>
</dbReference>
<dbReference type="GO" id="GO:0006635">
    <property type="term" value="P:fatty acid beta-oxidation"/>
    <property type="evidence" value="ECO:0007669"/>
    <property type="project" value="UniProtKB-UniPathway"/>
</dbReference>
<dbReference type="EMBL" id="JACXWA010000005">
    <property type="protein sequence ID" value="MBD3869781.1"/>
    <property type="molecule type" value="Genomic_DNA"/>
</dbReference>
<dbReference type="PANTHER" id="PTHR48075:SF7">
    <property type="entry name" value="3-HYDROXYACYL-COA DEHYDROGENASE-RELATED"/>
    <property type="match status" value="1"/>
</dbReference>
<evidence type="ECO:0000259" key="8">
    <source>
        <dbReference type="Pfam" id="PF00725"/>
    </source>
</evidence>
<evidence type="ECO:0000256" key="2">
    <source>
        <dbReference type="ARBA" id="ARBA00022832"/>
    </source>
</evidence>
<dbReference type="InterPro" id="IPR006108">
    <property type="entry name" value="3HC_DH_C"/>
</dbReference>
<dbReference type="Pfam" id="PF00725">
    <property type="entry name" value="3HCDH"/>
    <property type="match status" value="1"/>
</dbReference>
<dbReference type="Proteomes" id="UP000598633">
    <property type="component" value="Unassembled WGS sequence"/>
</dbReference>
<dbReference type="GO" id="GO:0070403">
    <property type="term" value="F:NAD+ binding"/>
    <property type="evidence" value="ECO:0007669"/>
    <property type="project" value="InterPro"/>
</dbReference>
<keyword evidence="2" id="KW-0276">Fatty acid metabolism</keyword>
<evidence type="ECO:0000256" key="4">
    <source>
        <dbReference type="ARBA" id="ARBA00023002"/>
    </source>
</evidence>
<dbReference type="SUPFAM" id="SSF51735">
    <property type="entry name" value="NAD(P)-binding Rossmann-fold domains"/>
    <property type="match status" value="1"/>
</dbReference>
<evidence type="ECO:0000313" key="10">
    <source>
        <dbReference type="EMBL" id="MBD3869781.1"/>
    </source>
</evidence>
<dbReference type="Pfam" id="PF00378">
    <property type="entry name" value="ECH_1"/>
    <property type="match status" value="1"/>
</dbReference>
<evidence type="ECO:0000256" key="3">
    <source>
        <dbReference type="ARBA" id="ARBA00022963"/>
    </source>
</evidence>
<dbReference type="Pfam" id="PF02737">
    <property type="entry name" value="3HCDH_N"/>
    <property type="match status" value="1"/>
</dbReference>
<evidence type="ECO:0000256" key="5">
    <source>
        <dbReference type="ARBA" id="ARBA00023027"/>
    </source>
</evidence>
<evidence type="ECO:0000256" key="1">
    <source>
        <dbReference type="ARBA" id="ARBA00005005"/>
    </source>
</evidence>
<comment type="catalytic activity">
    <reaction evidence="7">
        <text>a (3S)-3-hydroxyacyl-CoA + NAD(+) = a 3-oxoacyl-CoA + NADH + H(+)</text>
        <dbReference type="Rhea" id="RHEA:22432"/>
        <dbReference type="ChEBI" id="CHEBI:15378"/>
        <dbReference type="ChEBI" id="CHEBI:57318"/>
        <dbReference type="ChEBI" id="CHEBI:57540"/>
        <dbReference type="ChEBI" id="CHEBI:57945"/>
        <dbReference type="ChEBI" id="CHEBI:90726"/>
        <dbReference type="EC" id="1.1.1.35"/>
    </reaction>
</comment>
<evidence type="ECO:0000313" key="11">
    <source>
        <dbReference type="Proteomes" id="UP000598633"/>
    </source>
</evidence>